<feature type="transmembrane region" description="Helical" evidence="1">
    <location>
        <begin position="65"/>
        <end position="85"/>
    </location>
</feature>
<organism evidence="2 3">
    <name type="scientific">Streptomyces silvisoli</name>
    <dbReference type="NCBI Taxonomy" id="3034235"/>
    <lineage>
        <taxon>Bacteria</taxon>
        <taxon>Bacillati</taxon>
        <taxon>Actinomycetota</taxon>
        <taxon>Actinomycetes</taxon>
        <taxon>Kitasatosporales</taxon>
        <taxon>Streptomycetaceae</taxon>
        <taxon>Streptomyces</taxon>
    </lineage>
</organism>
<dbReference type="EMBL" id="JARJBC010000017">
    <property type="protein sequence ID" value="MDF3292377.1"/>
    <property type="molecule type" value="Genomic_DNA"/>
</dbReference>
<keyword evidence="1" id="KW-0472">Membrane</keyword>
<keyword evidence="1" id="KW-1133">Transmembrane helix</keyword>
<protein>
    <recommendedName>
        <fullName evidence="4">Sensor histidine kinase</fullName>
    </recommendedName>
</protein>
<sequence length="86" mass="9046">MSAVSKRALKPESAAASLAVAYGALYVAITLLLRHSVRVNWLLFPILAIGGVTLLLQRVDLWTRAPVRVAAQVAVVALAIVAAVLS</sequence>
<comment type="caution">
    <text evidence="2">The sequence shown here is derived from an EMBL/GenBank/DDBJ whole genome shotgun (WGS) entry which is preliminary data.</text>
</comment>
<evidence type="ECO:0000313" key="3">
    <source>
        <dbReference type="Proteomes" id="UP001216579"/>
    </source>
</evidence>
<proteinExistence type="predicted"/>
<name>A0ABT5ZRC4_9ACTN</name>
<accession>A0ABT5ZRC4</accession>
<keyword evidence="3" id="KW-1185">Reference proteome</keyword>
<feature type="transmembrane region" description="Helical" evidence="1">
    <location>
        <begin position="40"/>
        <end position="59"/>
    </location>
</feature>
<reference evidence="2 3" key="1">
    <citation type="submission" date="2023-03" db="EMBL/GenBank/DDBJ databases">
        <title>Draft genome sequence of Streptomyces sp. RB6PN23 isolated from peat swamp forest in Thailand.</title>
        <authorList>
            <person name="Klaysubun C."/>
            <person name="Duangmal K."/>
        </authorList>
    </citation>
    <scope>NUCLEOTIDE SEQUENCE [LARGE SCALE GENOMIC DNA]</scope>
    <source>
        <strain evidence="2 3">RB6PN23</strain>
    </source>
</reference>
<feature type="transmembrane region" description="Helical" evidence="1">
    <location>
        <begin position="14"/>
        <end position="33"/>
    </location>
</feature>
<keyword evidence="1" id="KW-0812">Transmembrane</keyword>
<evidence type="ECO:0000256" key="1">
    <source>
        <dbReference type="SAM" id="Phobius"/>
    </source>
</evidence>
<gene>
    <name evidence="2" type="ORF">P3G67_24705</name>
</gene>
<dbReference type="Proteomes" id="UP001216579">
    <property type="component" value="Unassembled WGS sequence"/>
</dbReference>
<evidence type="ECO:0008006" key="4">
    <source>
        <dbReference type="Google" id="ProtNLM"/>
    </source>
</evidence>
<evidence type="ECO:0000313" key="2">
    <source>
        <dbReference type="EMBL" id="MDF3292377.1"/>
    </source>
</evidence>
<dbReference type="RefSeq" id="WP_276095444.1">
    <property type="nucleotide sequence ID" value="NZ_JARJBC010000017.1"/>
</dbReference>